<reference evidence="2 3" key="3">
    <citation type="submission" date="2019-11" db="EMBL/GenBank/DDBJ databases">
        <title>A de novo genome assembly of a pear dwarfing rootstock.</title>
        <authorList>
            <person name="Wang F."/>
            <person name="Wang J."/>
            <person name="Li S."/>
            <person name="Zhang Y."/>
            <person name="Fang M."/>
            <person name="Ma L."/>
            <person name="Zhao Y."/>
            <person name="Jiang S."/>
        </authorList>
    </citation>
    <scope>NUCLEOTIDE SEQUENCE [LARGE SCALE GENOMIC DNA]</scope>
    <source>
        <strain evidence="2">S2</strain>
        <tissue evidence="2">Leaf</tissue>
    </source>
</reference>
<dbReference type="Pfam" id="PF16940">
    <property type="entry name" value="Tic110"/>
    <property type="match status" value="1"/>
</dbReference>
<dbReference type="PANTHER" id="PTHR34935:SF3">
    <property type="entry name" value="PROTEIN TIC110, CHLOROPLASTIC"/>
    <property type="match status" value="1"/>
</dbReference>
<dbReference type="InterPro" id="IPR031610">
    <property type="entry name" value="TIC110"/>
</dbReference>
<sequence>MNPSTLTSQRSILRSPFLNPIFLPAATSVQSRRRRFRVSFPRNSAAPSEQSADTTSPSPHDFFGGKRELTGVQPVVEKLSSPLQIVTSAIVFAEAVAVGYRLGLRLGKSQNTAYGGAVVLGVADGVAVYTLNSCAPEVVVVDLHNYVAGLDDLKTVKKEDIEGIGRK</sequence>
<comment type="caution">
    <text evidence="2">The sequence shown here is derived from an EMBL/GenBank/DDBJ whole genome shotgun (WGS) entry which is preliminary data.</text>
</comment>
<keyword evidence="3" id="KW-1185">Reference proteome</keyword>
<dbReference type="GO" id="GO:0061927">
    <property type="term" value="C:TOC-TIC supercomplex I"/>
    <property type="evidence" value="ECO:0007669"/>
    <property type="project" value="TreeGrafter"/>
</dbReference>
<dbReference type="OrthoDB" id="191196at2759"/>
<dbReference type="PANTHER" id="PTHR34935">
    <property type="entry name" value="PROTEIN TIC110, CHLOROPLASTIC"/>
    <property type="match status" value="1"/>
</dbReference>
<evidence type="ECO:0000313" key="3">
    <source>
        <dbReference type="Proteomes" id="UP000327157"/>
    </source>
</evidence>
<dbReference type="AlphaFoldDB" id="A0A5N5FVU9"/>
<protein>
    <submittedName>
        <fullName evidence="2">Protein TIC110</fullName>
    </submittedName>
</protein>
<gene>
    <name evidence="2" type="ORF">D8674_005009</name>
</gene>
<reference evidence="2 3" key="1">
    <citation type="submission" date="2019-09" db="EMBL/GenBank/DDBJ databases">
        <authorList>
            <person name="Ou C."/>
        </authorList>
    </citation>
    <scope>NUCLEOTIDE SEQUENCE [LARGE SCALE GENOMIC DNA]</scope>
    <source>
        <strain evidence="2">S2</strain>
        <tissue evidence="2">Leaf</tissue>
    </source>
</reference>
<feature type="compositionally biased region" description="Polar residues" evidence="1">
    <location>
        <begin position="45"/>
        <end position="58"/>
    </location>
</feature>
<dbReference type="EMBL" id="SMOL01000559">
    <property type="protein sequence ID" value="KAB2605292.1"/>
    <property type="molecule type" value="Genomic_DNA"/>
</dbReference>
<reference evidence="3" key="2">
    <citation type="submission" date="2019-10" db="EMBL/GenBank/DDBJ databases">
        <title>A de novo genome assembly of a pear dwarfing rootstock.</title>
        <authorList>
            <person name="Wang F."/>
            <person name="Wang J."/>
            <person name="Li S."/>
            <person name="Zhang Y."/>
            <person name="Fang M."/>
            <person name="Ma L."/>
            <person name="Zhao Y."/>
            <person name="Jiang S."/>
        </authorList>
    </citation>
    <scope>NUCLEOTIDE SEQUENCE [LARGE SCALE GENOMIC DNA]</scope>
</reference>
<organism evidence="2 3">
    <name type="scientific">Pyrus ussuriensis x Pyrus communis</name>
    <dbReference type="NCBI Taxonomy" id="2448454"/>
    <lineage>
        <taxon>Eukaryota</taxon>
        <taxon>Viridiplantae</taxon>
        <taxon>Streptophyta</taxon>
        <taxon>Embryophyta</taxon>
        <taxon>Tracheophyta</taxon>
        <taxon>Spermatophyta</taxon>
        <taxon>Magnoliopsida</taxon>
        <taxon>eudicotyledons</taxon>
        <taxon>Gunneridae</taxon>
        <taxon>Pentapetalae</taxon>
        <taxon>rosids</taxon>
        <taxon>fabids</taxon>
        <taxon>Rosales</taxon>
        <taxon>Rosaceae</taxon>
        <taxon>Amygdaloideae</taxon>
        <taxon>Maleae</taxon>
        <taxon>Pyrus</taxon>
    </lineage>
</organism>
<accession>A0A5N5FVU9</accession>
<dbReference type="GO" id="GO:0045037">
    <property type="term" value="P:protein import into chloroplast stroma"/>
    <property type="evidence" value="ECO:0007669"/>
    <property type="project" value="TreeGrafter"/>
</dbReference>
<feature type="region of interest" description="Disordered" evidence="1">
    <location>
        <begin position="39"/>
        <end position="64"/>
    </location>
</feature>
<evidence type="ECO:0000256" key="1">
    <source>
        <dbReference type="SAM" id="MobiDB-lite"/>
    </source>
</evidence>
<proteinExistence type="predicted"/>
<evidence type="ECO:0000313" key="2">
    <source>
        <dbReference type="EMBL" id="KAB2605292.1"/>
    </source>
</evidence>
<name>A0A5N5FVU9_9ROSA</name>
<dbReference type="Proteomes" id="UP000327157">
    <property type="component" value="Chromosome 11"/>
</dbReference>